<gene>
    <name evidence="2" type="ORF">OSR52_01585</name>
</gene>
<evidence type="ECO:0000256" key="1">
    <source>
        <dbReference type="SAM" id="Phobius"/>
    </source>
</evidence>
<organism evidence="2 3">
    <name type="scientific">Galbibacter pacificus</name>
    <dbReference type="NCBI Taxonomy" id="2996052"/>
    <lineage>
        <taxon>Bacteria</taxon>
        <taxon>Pseudomonadati</taxon>
        <taxon>Bacteroidota</taxon>
        <taxon>Flavobacteriia</taxon>
        <taxon>Flavobacteriales</taxon>
        <taxon>Flavobacteriaceae</taxon>
        <taxon>Galbibacter</taxon>
    </lineage>
</organism>
<reference evidence="2" key="1">
    <citation type="submission" date="2022-11" db="EMBL/GenBank/DDBJ databases">
        <title>High-quality draft genome sequence of Galbibacter sp. strain CMA-7.</title>
        <authorList>
            <person name="Wei L."/>
            <person name="Dong C."/>
            <person name="Shao Z."/>
        </authorList>
    </citation>
    <scope>NUCLEOTIDE SEQUENCE</scope>
    <source>
        <strain evidence="2">CMA-7</strain>
    </source>
</reference>
<sequence>MDFIVELFYFLKYRKKYWMIPLICTLLALSLLMIATGISALSPLIYSVF</sequence>
<keyword evidence="3" id="KW-1185">Reference proteome</keyword>
<comment type="caution">
    <text evidence="2">The sequence shown here is derived from an EMBL/GenBank/DDBJ whole genome shotgun (WGS) entry which is preliminary data.</text>
</comment>
<evidence type="ECO:0000313" key="3">
    <source>
        <dbReference type="Proteomes" id="UP001153642"/>
    </source>
</evidence>
<accession>A0ABT6FN80</accession>
<evidence type="ECO:0000313" key="2">
    <source>
        <dbReference type="EMBL" id="MDG3584541.1"/>
    </source>
</evidence>
<keyword evidence="1" id="KW-0812">Transmembrane</keyword>
<dbReference type="EMBL" id="JAPMUA010000001">
    <property type="protein sequence ID" value="MDG3584541.1"/>
    <property type="molecule type" value="Genomic_DNA"/>
</dbReference>
<dbReference type="Pfam" id="PF19451">
    <property type="entry name" value="DUF5989"/>
    <property type="match status" value="1"/>
</dbReference>
<keyword evidence="1" id="KW-0472">Membrane</keyword>
<dbReference type="InterPro" id="IPR046031">
    <property type="entry name" value="DUF5989"/>
</dbReference>
<feature type="transmembrane region" description="Helical" evidence="1">
    <location>
        <begin position="20"/>
        <end position="46"/>
    </location>
</feature>
<protein>
    <submittedName>
        <fullName evidence="2">DUF5989 family protein</fullName>
    </submittedName>
</protein>
<dbReference type="Proteomes" id="UP001153642">
    <property type="component" value="Unassembled WGS sequence"/>
</dbReference>
<proteinExistence type="predicted"/>
<dbReference type="RefSeq" id="WP_277898301.1">
    <property type="nucleotide sequence ID" value="NZ_JAPMUA010000001.1"/>
</dbReference>
<name>A0ABT6FN80_9FLAO</name>
<keyword evidence="1" id="KW-1133">Transmembrane helix</keyword>